<evidence type="ECO:0000256" key="15">
    <source>
        <dbReference type="RuleBase" id="RU365013"/>
    </source>
</evidence>
<keyword evidence="11 15" id="KW-0010">Activator</keyword>
<dbReference type="PROSITE" id="PS00688">
    <property type="entry name" value="SIGMA54_INTERACT_3"/>
    <property type="match status" value="1"/>
</dbReference>
<keyword evidence="12 15" id="KW-0804">Transcription</keyword>
<feature type="domain" description="Response regulatory" evidence="17">
    <location>
        <begin position="3"/>
        <end position="117"/>
    </location>
</feature>
<evidence type="ECO:0000256" key="12">
    <source>
        <dbReference type="ARBA" id="ARBA00023163"/>
    </source>
</evidence>
<keyword evidence="5 14" id="KW-0597">Phosphoprotein</keyword>
<dbReference type="Pfam" id="PF00158">
    <property type="entry name" value="Sigma54_activat"/>
    <property type="match status" value="1"/>
</dbReference>
<dbReference type="InterPro" id="IPR025943">
    <property type="entry name" value="Sigma_54_int_dom_ATP-bd_2"/>
</dbReference>
<dbReference type="SMART" id="SM00448">
    <property type="entry name" value="REC"/>
    <property type="match status" value="1"/>
</dbReference>
<evidence type="ECO:0000256" key="1">
    <source>
        <dbReference type="ARBA" id="ARBA00004496"/>
    </source>
</evidence>
<evidence type="ECO:0000313" key="18">
    <source>
        <dbReference type="EMBL" id="MBC3908751.1"/>
    </source>
</evidence>
<dbReference type="CDD" id="cd19919">
    <property type="entry name" value="REC_NtrC"/>
    <property type="match status" value="1"/>
</dbReference>
<dbReference type="InterPro" id="IPR025944">
    <property type="entry name" value="Sigma_54_int_dom_CS"/>
</dbReference>
<dbReference type="Pfam" id="PF25601">
    <property type="entry name" value="AAA_lid_14"/>
    <property type="match status" value="1"/>
</dbReference>
<dbReference type="InterPro" id="IPR002078">
    <property type="entry name" value="Sigma_54_int"/>
</dbReference>
<evidence type="ECO:0000256" key="8">
    <source>
        <dbReference type="ARBA" id="ARBA00023012"/>
    </source>
</evidence>
<evidence type="ECO:0000256" key="10">
    <source>
        <dbReference type="ARBA" id="ARBA00023125"/>
    </source>
</evidence>
<comment type="function">
    <text evidence="15">Member of the two-component regulatory system NtrB/NtrC, which controls expression of the nitrogen-regulated (ntr) genes in response to nitrogen limitation. Phosphorylated NtrC binds directly to DNA and stimulates the formation of open promoter-sigma54-RNA polymerase complexes.</text>
</comment>
<dbReference type="Pfam" id="PF00072">
    <property type="entry name" value="Response_reg"/>
    <property type="match status" value="1"/>
</dbReference>
<proteinExistence type="predicted"/>
<dbReference type="PROSITE" id="PS00675">
    <property type="entry name" value="SIGMA54_INTERACT_1"/>
    <property type="match status" value="1"/>
</dbReference>
<accession>A0ABR6ZAG3</accession>
<dbReference type="NCBIfam" id="TIGR01818">
    <property type="entry name" value="ntrC"/>
    <property type="match status" value="1"/>
</dbReference>
<protein>
    <recommendedName>
        <fullName evidence="2 15">DNA-binding transcriptional regulator NtrC</fullName>
    </recommendedName>
    <alternativeName>
        <fullName evidence="15">Nitrogen regulation protein NR(I)</fullName>
    </alternativeName>
</protein>
<keyword evidence="4 15" id="KW-0678">Repressor</keyword>
<dbReference type="Gene3D" id="3.40.50.300">
    <property type="entry name" value="P-loop containing nucleotide triphosphate hydrolases"/>
    <property type="match status" value="1"/>
</dbReference>
<evidence type="ECO:0000256" key="5">
    <source>
        <dbReference type="ARBA" id="ARBA00022553"/>
    </source>
</evidence>
<dbReference type="RefSeq" id="WP_186954284.1">
    <property type="nucleotide sequence ID" value="NZ_JACOFX010000006.1"/>
</dbReference>
<dbReference type="EMBL" id="JACOFX010000006">
    <property type="protein sequence ID" value="MBC3908751.1"/>
    <property type="molecule type" value="Genomic_DNA"/>
</dbReference>
<dbReference type="PANTHER" id="PTHR32071:SF95">
    <property type="entry name" value="DNA-BINDING TRANSCRIPTIONAL REGULATOR NTRC"/>
    <property type="match status" value="1"/>
</dbReference>
<evidence type="ECO:0000256" key="6">
    <source>
        <dbReference type="ARBA" id="ARBA00022741"/>
    </source>
</evidence>
<dbReference type="SUPFAM" id="SSF52172">
    <property type="entry name" value="CheY-like"/>
    <property type="match status" value="1"/>
</dbReference>
<evidence type="ECO:0000313" key="19">
    <source>
        <dbReference type="Proteomes" id="UP000646911"/>
    </source>
</evidence>
<dbReference type="SUPFAM" id="SSF46689">
    <property type="entry name" value="Homeodomain-like"/>
    <property type="match status" value="1"/>
</dbReference>
<evidence type="ECO:0000259" key="16">
    <source>
        <dbReference type="PROSITE" id="PS50045"/>
    </source>
</evidence>
<dbReference type="SUPFAM" id="SSF52540">
    <property type="entry name" value="P-loop containing nucleoside triphosphate hydrolases"/>
    <property type="match status" value="1"/>
</dbReference>
<gene>
    <name evidence="15 18" type="primary">ntrC</name>
    <name evidence="18" type="ORF">H8L47_14410</name>
</gene>
<dbReference type="Gene3D" id="1.10.10.60">
    <property type="entry name" value="Homeodomain-like"/>
    <property type="match status" value="1"/>
</dbReference>
<dbReference type="InterPro" id="IPR001789">
    <property type="entry name" value="Sig_transdc_resp-reg_receiver"/>
</dbReference>
<dbReference type="InterPro" id="IPR058031">
    <property type="entry name" value="AAA_lid_NorR"/>
</dbReference>
<dbReference type="PRINTS" id="PR01590">
    <property type="entry name" value="HTHFIS"/>
</dbReference>
<dbReference type="InterPro" id="IPR003593">
    <property type="entry name" value="AAA+_ATPase"/>
</dbReference>
<evidence type="ECO:0000259" key="17">
    <source>
        <dbReference type="PROSITE" id="PS50110"/>
    </source>
</evidence>
<evidence type="ECO:0000256" key="14">
    <source>
        <dbReference type="PROSITE-ProRule" id="PRU00169"/>
    </source>
</evidence>
<dbReference type="InterPro" id="IPR025662">
    <property type="entry name" value="Sigma_54_int_dom_ATP-bd_1"/>
</dbReference>
<evidence type="ECO:0000256" key="13">
    <source>
        <dbReference type="ARBA" id="ARBA00023231"/>
    </source>
</evidence>
<keyword evidence="6 15" id="KW-0547">Nucleotide-binding</keyword>
<dbReference type="InterPro" id="IPR027417">
    <property type="entry name" value="P-loop_NTPase"/>
</dbReference>
<dbReference type="Gene3D" id="3.40.50.2300">
    <property type="match status" value="1"/>
</dbReference>
<keyword evidence="13 15" id="KW-0535">Nitrogen fixation</keyword>
<dbReference type="PROSITE" id="PS50045">
    <property type="entry name" value="SIGMA54_INTERACT_4"/>
    <property type="match status" value="1"/>
</dbReference>
<keyword evidence="3 15" id="KW-0963">Cytoplasm</keyword>
<dbReference type="InterPro" id="IPR009057">
    <property type="entry name" value="Homeodomain-like_sf"/>
</dbReference>
<dbReference type="Pfam" id="PF02954">
    <property type="entry name" value="HTH_8"/>
    <property type="match status" value="1"/>
</dbReference>
<comment type="subcellular location">
    <subcellularLocation>
        <location evidence="1 15">Cytoplasm</location>
    </subcellularLocation>
</comment>
<keyword evidence="10 15" id="KW-0238">DNA-binding</keyword>
<reference evidence="18 19" key="1">
    <citation type="submission" date="2020-08" db="EMBL/GenBank/DDBJ databases">
        <title>Novel species isolated from subtropical streams in China.</title>
        <authorList>
            <person name="Lu H."/>
        </authorList>
    </citation>
    <scope>NUCLEOTIDE SEQUENCE [LARGE SCALE GENOMIC DNA]</scope>
    <source>
        <strain evidence="18 19">NL8W</strain>
    </source>
</reference>
<keyword evidence="8 15" id="KW-0902">Two-component regulatory system</keyword>
<dbReference type="PROSITE" id="PS00676">
    <property type="entry name" value="SIGMA54_INTERACT_2"/>
    <property type="match status" value="1"/>
</dbReference>
<feature type="domain" description="Sigma-54 factor interaction" evidence="16">
    <location>
        <begin position="136"/>
        <end position="365"/>
    </location>
</feature>
<dbReference type="InterPro" id="IPR002197">
    <property type="entry name" value="HTH_Fis"/>
</dbReference>
<sequence>MKPIWIVDDDDSIRWVLEKALARENLVTRSFTNARDAMNALQSDTPQVLVSDIRMHGASGLELLQTVKAKYPGLPVIIMTAFSDLESAVAAFQGGAFEYMAKPFDLDKAVELIRRALDESLRESSVEQSMSETPEILGQAPAMQDVFRAIGRLSQSNVTVMITGESGSGKELVARALHKHSPRASQPFIALNTAAIPKDLLESELFGHERGAFTGAQTTRRGRFEQAEGGTLFLDEIGDMPFDLQTRLLRVLSDGHFYRVGGHQPMKANVRVIAATHQNLETRVKDGLFREDLYHRLNVIRLRLPSLRERREDIPLLTKYFLNQSAKQLGVDVKRMSEPALQFLSSLDFPGNVRQLENLCNWITVMAPGQTVEMPDLPQDLVPATVGAVQAPVAISGHDAPVSNHENLANATTVNGSSLPDKSAYRSGESWVSLLEAEATAMLAEGQSEVIDKLGRCFESVVIKAALRHTHGRKNDAAIRLGIGRNTITRKIQELGIDGVKDE</sequence>
<evidence type="ECO:0000256" key="9">
    <source>
        <dbReference type="ARBA" id="ARBA00023015"/>
    </source>
</evidence>
<dbReference type="PANTHER" id="PTHR32071">
    <property type="entry name" value="TRANSCRIPTIONAL REGULATORY PROTEIN"/>
    <property type="match status" value="1"/>
</dbReference>
<dbReference type="Proteomes" id="UP000646911">
    <property type="component" value="Unassembled WGS sequence"/>
</dbReference>
<evidence type="ECO:0000256" key="2">
    <source>
        <dbReference type="ARBA" id="ARBA00019059"/>
    </source>
</evidence>
<keyword evidence="7 15" id="KW-0067">ATP-binding</keyword>
<name>A0ABR6ZAG3_9BURK</name>
<comment type="caution">
    <text evidence="18">The sequence shown here is derived from an EMBL/GenBank/DDBJ whole genome shotgun (WGS) entry which is preliminary data.</text>
</comment>
<dbReference type="InterPro" id="IPR011006">
    <property type="entry name" value="CheY-like_superfamily"/>
</dbReference>
<keyword evidence="19" id="KW-1185">Reference proteome</keyword>
<dbReference type="CDD" id="cd00009">
    <property type="entry name" value="AAA"/>
    <property type="match status" value="1"/>
</dbReference>
<evidence type="ECO:0000256" key="11">
    <source>
        <dbReference type="ARBA" id="ARBA00023159"/>
    </source>
</evidence>
<evidence type="ECO:0000256" key="4">
    <source>
        <dbReference type="ARBA" id="ARBA00022491"/>
    </source>
</evidence>
<keyword evidence="9 15" id="KW-0805">Transcription regulation</keyword>
<evidence type="ECO:0000256" key="7">
    <source>
        <dbReference type="ARBA" id="ARBA00022840"/>
    </source>
</evidence>
<dbReference type="SMART" id="SM00382">
    <property type="entry name" value="AAA"/>
    <property type="match status" value="1"/>
</dbReference>
<organism evidence="18 19">
    <name type="scientific">Undibacterium umbellatum</name>
    <dbReference type="NCBI Taxonomy" id="2762300"/>
    <lineage>
        <taxon>Bacteria</taxon>
        <taxon>Pseudomonadati</taxon>
        <taxon>Pseudomonadota</taxon>
        <taxon>Betaproteobacteria</taxon>
        <taxon>Burkholderiales</taxon>
        <taxon>Oxalobacteraceae</taxon>
        <taxon>Undibacterium</taxon>
    </lineage>
</organism>
<dbReference type="NCBIfam" id="NF008176">
    <property type="entry name" value="PRK10923.1"/>
    <property type="match status" value="1"/>
</dbReference>
<dbReference type="Gene3D" id="1.10.8.60">
    <property type="match status" value="1"/>
</dbReference>
<dbReference type="PROSITE" id="PS50110">
    <property type="entry name" value="RESPONSE_REGULATORY"/>
    <property type="match status" value="1"/>
</dbReference>
<dbReference type="InterPro" id="IPR010114">
    <property type="entry name" value="Transcript_reg_NtrC"/>
</dbReference>
<feature type="modified residue" description="4-aspartylphosphate" evidence="14">
    <location>
        <position position="52"/>
    </location>
</feature>
<evidence type="ECO:0000256" key="3">
    <source>
        <dbReference type="ARBA" id="ARBA00022490"/>
    </source>
</evidence>